<feature type="compositionally biased region" description="Acidic residues" evidence="2">
    <location>
        <begin position="132"/>
        <end position="143"/>
    </location>
</feature>
<evidence type="ECO:0000313" key="4">
    <source>
        <dbReference type="Proteomes" id="UP000316621"/>
    </source>
</evidence>
<name>A0A4Y7JT29_PAPSO</name>
<evidence type="ECO:0000313" key="3">
    <source>
        <dbReference type="EMBL" id="RZC63706.1"/>
    </source>
</evidence>
<reference evidence="3 4" key="1">
    <citation type="journal article" date="2018" name="Science">
        <title>The opium poppy genome and morphinan production.</title>
        <authorList>
            <person name="Guo L."/>
            <person name="Winzer T."/>
            <person name="Yang X."/>
            <person name="Li Y."/>
            <person name="Ning Z."/>
            <person name="He Z."/>
            <person name="Teodor R."/>
            <person name="Lu Y."/>
            <person name="Bowser T.A."/>
            <person name="Graham I.A."/>
            <person name="Ye K."/>
        </authorList>
    </citation>
    <scope>NUCLEOTIDE SEQUENCE [LARGE SCALE GENOMIC DNA]</scope>
    <source>
        <strain evidence="4">cv. HN1</strain>
        <tissue evidence="3">Leaves</tissue>
    </source>
</reference>
<gene>
    <name evidence="3" type="ORF">C5167_025458</name>
</gene>
<accession>A0A4Y7JT29</accession>
<dbReference type="Proteomes" id="UP000316621">
    <property type="component" value="Chromosome 5"/>
</dbReference>
<dbReference type="AlphaFoldDB" id="A0A4Y7JT29"/>
<dbReference type="Gramene" id="RZC63706">
    <property type="protein sequence ID" value="RZC63706"/>
    <property type="gene ID" value="C5167_025458"/>
</dbReference>
<keyword evidence="4" id="KW-1185">Reference proteome</keyword>
<dbReference type="EMBL" id="CM010719">
    <property type="protein sequence ID" value="RZC63706.1"/>
    <property type="molecule type" value="Genomic_DNA"/>
</dbReference>
<sequence length="273" mass="30528">MSAAIESLTSFISDTFLTEDQSFIVNASLNLSLQQHSAIMNLEKDALYKKVSTLEEDVKLMNEDCDKMEKQASTLAKRIRKNAQDDKVRFFNEFCDSRGIPRVPLDLEVFSEDEPHPTVDEQPTADEQPSSSDEDTESDEDLLSEGDSLIWRVPSFYIPPKYPFKEVTPNTHVELFPSAKNCHTVMDGNAPDVQGTHSSTEYVDALSANSYALFPNTLFTMYGPSQVGSNFPPDPLWEKGQTLNTEFRLVDEISLCSVFESQGPGPLWLPASP</sequence>
<protein>
    <submittedName>
        <fullName evidence="3">Uncharacterized protein</fullName>
    </submittedName>
</protein>
<feature type="region of interest" description="Disordered" evidence="2">
    <location>
        <begin position="113"/>
        <end position="143"/>
    </location>
</feature>
<evidence type="ECO:0000256" key="2">
    <source>
        <dbReference type="SAM" id="MobiDB-lite"/>
    </source>
</evidence>
<feature type="coiled-coil region" evidence="1">
    <location>
        <begin position="44"/>
        <end position="78"/>
    </location>
</feature>
<evidence type="ECO:0000256" key="1">
    <source>
        <dbReference type="SAM" id="Coils"/>
    </source>
</evidence>
<proteinExistence type="predicted"/>
<organism evidence="3 4">
    <name type="scientific">Papaver somniferum</name>
    <name type="common">Opium poppy</name>
    <dbReference type="NCBI Taxonomy" id="3469"/>
    <lineage>
        <taxon>Eukaryota</taxon>
        <taxon>Viridiplantae</taxon>
        <taxon>Streptophyta</taxon>
        <taxon>Embryophyta</taxon>
        <taxon>Tracheophyta</taxon>
        <taxon>Spermatophyta</taxon>
        <taxon>Magnoliopsida</taxon>
        <taxon>Ranunculales</taxon>
        <taxon>Papaveraceae</taxon>
        <taxon>Papaveroideae</taxon>
        <taxon>Papaver</taxon>
    </lineage>
</organism>
<keyword evidence="1" id="KW-0175">Coiled coil</keyword>